<comment type="subcellular location">
    <subcellularLocation>
        <location evidence="1">Cell membrane</location>
        <topology evidence="1">Multi-pass membrane protein</topology>
    </subcellularLocation>
</comment>
<feature type="transmembrane region" description="Helical" evidence="7">
    <location>
        <begin position="167"/>
        <end position="186"/>
    </location>
</feature>
<comment type="caution">
    <text evidence="9">The sequence shown here is derived from an EMBL/GenBank/DDBJ whole genome shotgun (WGS) entry which is preliminary data.</text>
</comment>
<organism evidence="9 10">
    <name type="scientific">Bacillus badius</name>
    <dbReference type="NCBI Taxonomy" id="1455"/>
    <lineage>
        <taxon>Bacteria</taxon>
        <taxon>Bacillati</taxon>
        <taxon>Bacillota</taxon>
        <taxon>Bacilli</taxon>
        <taxon>Bacillales</taxon>
        <taxon>Bacillaceae</taxon>
        <taxon>Pseudobacillus</taxon>
    </lineage>
</organism>
<evidence type="ECO:0000256" key="5">
    <source>
        <dbReference type="ARBA" id="ARBA00022989"/>
    </source>
</evidence>
<feature type="transmembrane region" description="Helical" evidence="7">
    <location>
        <begin position="74"/>
        <end position="93"/>
    </location>
</feature>
<evidence type="ECO:0000256" key="1">
    <source>
        <dbReference type="ARBA" id="ARBA00004651"/>
    </source>
</evidence>
<dbReference type="PROSITE" id="PS00216">
    <property type="entry name" value="SUGAR_TRANSPORT_1"/>
    <property type="match status" value="1"/>
</dbReference>
<feature type="transmembrane region" description="Helical" evidence="7">
    <location>
        <begin position="99"/>
        <end position="118"/>
    </location>
</feature>
<dbReference type="EMBL" id="JXLP01000019">
    <property type="protein sequence ID" value="KIL76940.1"/>
    <property type="molecule type" value="Genomic_DNA"/>
</dbReference>
<dbReference type="InterPro" id="IPR011701">
    <property type="entry name" value="MFS"/>
</dbReference>
<evidence type="ECO:0000313" key="9">
    <source>
        <dbReference type="EMBL" id="KIL76940.1"/>
    </source>
</evidence>
<feature type="transmembrane region" description="Helical" evidence="7">
    <location>
        <begin position="12"/>
        <end position="36"/>
    </location>
</feature>
<dbReference type="RefSeq" id="WP_041101511.1">
    <property type="nucleotide sequence ID" value="NZ_JARTHD010000039.1"/>
</dbReference>
<keyword evidence="10" id="KW-1185">Reference proteome</keyword>
<feature type="transmembrane region" description="Helical" evidence="7">
    <location>
        <begin position="393"/>
        <end position="413"/>
    </location>
</feature>
<dbReference type="PANTHER" id="PTHR23517">
    <property type="entry name" value="RESISTANCE PROTEIN MDTM, PUTATIVE-RELATED-RELATED"/>
    <property type="match status" value="1"/>
</dbReference>
<dbReference type="Pfam" id="PF07690">
    <property type="entry name" value="MFS_1"/>
    <property type="match status" value="2"/>
</dbReference>
<dbReference type="PANTHER" id="PTHR23517:SF3">
    <property type="entry name" value="INTEGRAL MEMBRANE TRANSPORT PROTEIN"/>
    <property type="match status" value="1"/>
</dbReference>
<feature type="transmembrane region" description="Helical" evidence="7">
    <location>
        <begin position="42"/>
        <end position="62"/>
    </location>
</feature>
<protein>
    <recommendedName>
        <fullName evidence="8">Major facilitator superfamily (MFS) profile domain-containing protein</fullName>
    </recommendedName>
</protein>
<sequence length="422" mass="47402">MKIREWDRSLKVRLIGESIMNVTFWMFFPFLAIYFAEEFGKGKAGMLLILSQLFSVIANLAGGYCADRFGRKRMMVLSAFGQGLAFLIFAFANSPWHESALLGFFAFSIASVFGSLYWPASQAMVADVVEEKDRSDVFAVFYTSINIAVVIGPILGGIFFFTYRFELMLFAALTCFSLAFTVWKWIEETNPGALQASSADNNKWYSVIIGQIKDYQVIVRDKIFLLFIIAGILSSQTFMQLDLLIPVYTKESIDIQTIFSLGDWVVSISGEKAFGLLVSENGLLVALFTVAISKWVSRFHEKNVFAASSILYAASMWMFALTDWFWGFVVGMAVFTLGELLIVGLQQSFISVLAPEHMRGQYFAAASLRYTIGRMIAPAAIPLTMWIGYSWTFSLVAVLSLASAAIYYYMFILHSQRKKSES</sequence>
<evidence type="ECO:0000256" key="4">
    <source>
        <dbReference type="ARBA" id="ARBA00022692"/>
    </source>
</evidence>
<keyword evidence="6 7" id="KW-0472">Membrane</keyword>
<feature type="transmembrane region" description="Helical" evidence="7">
    <location>
        <begin position="304"/>
        <end position="320"/>
    </location>
</feature>
<dbReference type="Gene3D" id="1.20.1250.20">
    <property type="entry name" value="MFS general substrate transporter like domains"/>
    <property type="match status" value="1"/>
</dbReference>
<feature type="domain" description="Major facilitator superfamily (MFS) profile" evidence="8">
    <location>
        <begin position="1"/>
        <end position="417"/>
    </location>
</feature>
<dbReference type="PROSITE" id="PS50850">
    <property type="entry name" value="MFS"/>
    <property type="match status" value="1"/>
</dbReference>
<accession>A0ABR5AQB3</accession>
<gene>
    <name evidence="9" type="ORF">SD77_1900</name>
</gene>
<keyword evidence="3" id="KW-1003">Cell membrane</keyword>
<dbReference type="InterPro" id="IPR036259">
    <property type="entry name" value="MFS_trans_sf"/>
</dbReference>
<dbReference type="InterPro" id="IPR020846">
    <property type="entry name" value="MFS_dom"/>
</dbReference>
<feature type="transmembrane region" description="Helical" evidence="7">
    <location>
        <begin position="366"/>
        <end position="387"/>
    </location>
</feature>
<keyword evidence="2" id="KW-0813">Transport</keyword>
<evidence type="ECO:0000259" key="8">
    <source>
        <dbReference type="PROSITE" id="PS50850"/>
    </source>
</evidence>
<proteinExistence type="predicted"/>
<dbReference type="InterPro" id="IPR005829">
    <property type="entry name" value="Sugar_transporter_CS"/>
</dbReference>
<evidence type="ECO:0000256" key="7">
    <source>
        <dbReference type="SAM" id="Phobius"/>
    </source>
</evidence>
<keyword evidence="5 7" id="KW-1133">Transmembrane helix</keyword>
<evidence type="ECO:0000256" key="2">
    <source>
        <dbReference type="ARBA" id="ARBA00022448"/>
    </source>
</evidence>
<dbReference type="Proteomes" id="UP000031982">
    <property type="component" value="Unassembled WGS sequence"/>
</dbReference>
<evidence type="ECO:0000256" key="6">
    <source>
        <dbReference type="ARBA" id="ARBA00023136"/>
    </source>
</evidence>
<evidence type="ECO:0000256" key="3">
    <source>
        <dbReference type="ARBA" id="ARBA00022475"/>
    </source>
</evidence>
<feature type="transmembrane region" description="Helical" evidence="7">
    <location>
        <begin position="273"/>
        <end position="292"/>
    </location>
</feature>
<feature type="transmembrane region" description="Helical" evidence="7">
    <location>
        <begin position="139"/>
        <end position="161"/>
    </location>
</feature>
<feature type="transmembrane region" description="Helical" evidence="7">
    <location>
        <begin position="326"/>
        <end position="345"/>
    </location>
</feature>
<reference evidence="9 10" key="1">
    <citation type="submission" date="2015-01" db="EMBL/GenBank/DDBJ databases">
        <title>Genome Assembly of Bacillus badius MTCC 1458.</title>
        <authorList>
            <person name="Verma A."/>
            <person name="Khatri I."/>
            <person name="Mual P."/>
            <person name="Subramanian S."/>
            <person name="Krishnamurthi S."/>
        </authorList>
    </citation>
    <scope>NUCLEOTIDE SEQUENCE [LARGE SCALE GENOMIC DNA]</scope>
    <source>
        <strain evidence="9 10">MTCC 1458</strain>
    </source>
</reference>
<dbReference type="SUPFAM" id="SSF103473">
    <property type="entry name" value="MFS general substrate transporter"/>
    <property type="match status" value="1"/>
</dbReference>
<evidence type="ECO:0000313" key="10">
    <source>
        <dbReference type="Proteomes" id="UP000031982"/>
    </source>
</evidence>
<name>A0ABR5AQB3_BACBA</name>
<feature type="transmembrane region" description="Helical" evidence="7">
    <location>
        <begin position="223"/>
        <end position="241"/>
    </location>
</feature>
<keyword evidence="4 7" id="KW-0812">Transmembrane</keyword>
<dbReference type="InterPro" id="IPR050171">
    <property type="entry name" value="MFS_Transporters"/>
</dbReference>
<dbReference type="CDD" id="cd17329">
    <property type="entry name" value="MFS_MdtH_MDR_like"/>
    <property type="match status" value="1"/>
</dbReference>